<keyword evidence="2" id="KW-0548">Nucleotidyltransferase</keyword>
<name>A0AAV4E9N8_9GAST</name>
<keyword evidence="2" id="KW-0808">Transferase</keyword>
<feature type="region of interest" description="Disordered" evidence="1">
    <location>
        <begin position="1"/>
        <end position="54"/>
    </location>
</feature>
<sequence>RAAPLKEPQKRIRSDVSLPSRPSVLQRGRIQWRDYPHNPMQRQPVIPQGVKSDRPTALTSAVCDSSTTSTNATESLGNYDSTVYITSEMREDLEWWGDHADKFPVLLSPRPPPVNINTGASKSDWGGVCDGVTTGGLWSKEE</sequence>
<keyword evidence="3" id="KW-1185">Reference proteome</keyword>
<dbReference type="GO" id="GO:0003964">
    <property type="term" value="F:RNA-directed DNA polymerase activity"/>
    <property type="evidence" value="ECO:0007669"/>
    <property type="project" value="UniProtKB-KW"/>
</dbReference>
<dbReference type="AlphaFoldDB" id="A0AAV4E9N8"/>
<evidence type="ECO:0000313" key="3">
    <source>
        <dbReference type="Proteomes" id="UP000762676"/>
    </source>
</evidence>
<dbReference type="EMBL" id="BMAT01007099">
    <property type="protein sequence ID" value="GFR57559.1"/>
    <property type="molecule type" value="Genomic_DNA"/>
</dbReference>
<protein>
    <submittedName>
        <fullName evidence="2">Reverse transcriptase</fullName>
    </submittedName>
</protein>
<dbReference type="Proteomes" id="UP000762676">
    <property type="component" value="Unassembled WGS sequence"/>
</dbReference>
<evidence type="ECO:0000313" key="2">
    <source>
        <dbReference type="EMBL" id="GFR57559.1"/>
    </source>
</evidence>
<evidence type="ECO:0000256" key="1">
    <source>
        <dbReference type="SAM" id="MobiDB-lite"/>
    </source>
</evidence>
<organism evidence="2 3">
    <name type="scientific">Elysia marginata</name>
    <dbReference type="NCBI Taxonomy" id="1093978"/>
    <lineage>
        <taxon>Eukaryota</taxon>
        <taxon>Metazoa</taxon>
        <taxon>Spiralia</taxon>
        <taxon>Lophotrochozoa</taxon>
        <taxon>Mollusca</taxon>
        <taxon>Gastropoda</taxon>
        <taxon>Heterobranchia</taxon>
        <taxon>Euthyneura</taxon>
        <taxon>Panpulmonata</taxon>
        <taxon>Sacoglossa</taxon>
        <taxon>Placobranchoidea</taxon>
        <taxon>Plakobranchidae</taxon>
        <taxon>Elysia</taxon>
    </lineage>
</organism>
<accession>A0AAV4E9N8</accession>
<gene>
    <name evidence="2" type="ORF">ElyMa_003459300</name>
</gene>
<keyword evidence="2" id="KW-0695">RNA-directed DNA polymerase</keyword>
<proteinExistence type="predicted"/>
<feature type="non-terminal residue" evidence="2">
    <location>
        <position position="1"/>
    </location>
</feature>
<reference evidence="2 3" key="1">
    <citation type="journal article" date="2021" name="Elife">
        <title>Chloroplast acquisition without the gene transfer in kleptoplastic sea slugs, Plakobranchus ocellatus.</title>
        <authorList>
            <person name="Maeda T."/>
            <person name="Takahashi S."/>
            <person name="Yoshida T."/>
            <person name="Shimamura S."/>
            <person name="Takaki Y."/>
            <person name="Nagai Y."/>
            <person name="Toyoda A."/>
            <person name="Suzuki Y."/>
            <person name="Arimoto A."/>
            <person name="Ishii H."/>
            <person name="Satoh N."/>
            <person name="Nishiyama T."/>
            <person name="Hasebe M."/>
            <person name="Maruyama T."/>
            <person name="Minagawa J."/>
            <person name="Obokata J."/>
            <person name="Shigenobu S."/>
        </authorList>
    </citation>
    <scope>NUCLEOTIDE SEQUENCE [LARGE SCALE GENOMIC DNA]</scope>
</reference>
<comment type="caution">
    <text evidence="2">The sequence shown here is derived from an EMBL/GenBank/DDBJ whole genome shotgun (WGS) entry which is preliminary data.</text>
</comment>